<protein>
    <submittedName>
        <fullName evidence="1">Uncharacterized protein</fullName>
    </submittedName>
</protein>
<dbReference type="STRING" id="1642647.PSM36_0648"/>
<dbReference type="RefSeq" id="WP_076928783.1">
    <property type="nucleotide sequence ID" value="NZ_DAMBAO010000016.1"/>
</dbReference>
<sequence>MGNNKVIATIDISRPSGRKIVRELQNKRAVTLEYPLPEEIIDKGHDWEEVYERGLDKLSELYNTDIRKLAKEHDIKL</sequence>
<dbReference type="AlphaFoldDB" id="A0A1R3T2P8"/>
<evidence type="ECO:0000313" key="2">
    <source>
        <dbReference type="Proteomes" id="UP000187464"/>
    </source>
</evidence>
<keyword evidence="2" id="KW-1185">Reference proteome</keyword>
<organism evidence="1 2">
    <name type="scientific">Proteiniphilum saccharofermentans</name>
    <dbReference type="NCBI Taxonomy" id="1642647"/>
    <lineage>
        <taxon>Bacteria</taxon>
        <taxon>Pseudomonadati</taxon>
        <taxon>Bacteroidota</taxon>
        <taxon>Bacteroidia</taxon>
        <taxon>Bacteroidales</taxon>
        <taxon>Dysgonomonadaceae</taxon>
        <taxon>Proteiniphilum</taxon>
    </lineage>
</organism>
<proteinExistence type="predicted"/>
<evidence type="ECO:0000313" key="1">
    <source>
        <dbReference type="EMBL" id="SCD19478.1"/>
    </source>
</evidence>
<name>A0A1R3T2P8_9BACT</name>
<gene>
    <name evidence="1" type="ORF">PSM36_0648</name>
</gene>
<dbReference type="Proteomes" id="UP000187464">
    <property type="component" value="Chromosome I"/>
</dbReference>
<reference evidence="1 2" key="1">
    <citation type="submission" date="2016-08" db="EMBL/GenBank/DDBJ databases">
        <authorList>
            <person name="Seilhamer J.J."/>
        </authorList>
    </citation>
    <scope>NUCLEOTIDE SEQUENCE [LARGE SCALE GENOMIC DNA]</scope>
    <source>
        <strain evidence="1">M3/6</strain>
    </source>
</reference>
<dbReference type="KEGG" id="psac:PSM36_0648"/>
<accession>A0A1R3T2P8</accession>
<dbReference type="EMBL" id="LT605205">
    <property type="protein sequence ID" value="SCD19478.1"/>
    <property type="molecule type" value="Genomic_DNA"/>
</dbReference>